<keyword evidence="3" id="KW-1185">Reference proteome</keyword>
<dbReference type="PANTHER" id="PTHR33164">
    <property type="entry name" value="TRANSCRIPTIONAL REGULATOR, MARR FAMILY"/>
    <property type="match status" value="1"/>
</dbReference>
<dbReference type="InterPro" id="IPR036390">
    <property type="entry name" value="WH_DNA-bd_sf"/>
</dbReference>
<dbReference type="GO" id="GO:0003700">
    <property type="term" value="F:DNA-binding transcription factor activity"/>
    <property type="evidence" value="ECO:0007669"/>
    <property type="project" value="InterPro"/>
</dbReference>
<dbReference type="Gene3D" id="1.10.10.10">
    <property type="entry name" value="Winged helix-like DNA-binding domain superfamily/Winged helix DNA-binding domain"/>
    <property type="match status" value="1"/>
</dbReference>
<dbReference type="InterPro" id="IPR000835">
    <property type="entry name" value="HTH_MarR-typ"/>
</dbReference>
<dbReference type="KEGG" id="seds:AAY24_05900"/>
<proteinExistence type="predicted"/>
<dbReference type="InterPro" id="IPR036388">
    <property type="entry name" value="WH-like_DNA-bd_sf"/>
</dbReference>
<dbReference type="SUPFAM" id="SSF46785">
    <property type="entry name" value="Winged helix' DNA-binding domain"/>
    <property type="match status" value="1"/>
</dbReference>
<evidence type="ECO:0000313" key="3">
    <source>
        <dbReference type="Proteomes" id="UP000034410"/>
    </source>
</evidence>
<dbReference type="GO" id="GO:0006950">
    <property type="term" value="P:response to stress"/>
    <property type="evidence" value="ECO:0007669"/>
    <property type="project" value="TreeGrafter"/>
</dbReference>
<dbReference type="AlphaFoldDB" id="A0A0F7JX85"/>
<evidence type="ECO:0000259" key="1">
    <source>
        <dbReference type="PROSITE" id="PS50995"/>
    </source>
</evidence>
<dbReference type="Proteomes" id="UP000034410">
    <property type="component" value="Chromosome"/>
</dbReference>
<feature type="domain" description="HTH marR-type" evidence="1">
    <location>
        <begin position="10"/>
        <end position="143"/>
    </location>
</feature>
<gene>
    <name evidence="2" type="ORF">AAY24_05900</name>
</gene>
<dbReference type="EMBL" id="CP011412">
    <property type="protein sequence ID" value="AKH19959.1"/>
    <property type="molecule type" value="Genomic_DNA"/>
</dbReference>
<dbReference type="PROSITE" id="PS50995">
    <property type="entry name" value="HTH_MARR_2"/>
    <property type="match status" value="1"/>
</dbReference>
<evidence type="ECO:0000313" key="2">
    <source>
        <dbReference type="EMBL" id="AKH19959.1"/>
    </source>
</evidence>
<dbReference type="PRINTS" id="PR00598">
    <property type="entry name" value="HTHMARR"/>
</dbReference>
<dbReference type="SMART" id="SM00347">
    <property type="entry name" value="HTH_MARR"/>
    <property type="match status" value="1"/>
</dbReference>
<protein>
    <submittedName>
        <fullName evidence="2">MarR family transcriptional regulator</fullName>
    </submittedName>
</protein>
<dbReference type="Pfam" id="PF12802">
    <property type="entry name" value="MarR_2"/>
    <property type="match status" value="1"/>
</dbReference>
<name>A0A0F7JX85_9GAMM</name>
<reference evidence="2 3" key="1">
    <citation type="journal article" date="2015" name="Genome Announc.">
        <title>Complete Genome Sequence of Sedimenticola thiotaurini Strain SIP-G1, a Polyphosphate- and Polyhydroxyalkanoate-Accumulating Sulfur-Oxidizing Gammaproteobacterium Isolated from Salt Marsh Sediments.</title>
        <authorList>
            <person name="Flood B.E."/>
            <person name="Jones D.S."/>
            <person name="Bailey J.V."/>
        </authorList>
    </citation>
    <scope>NUCLEOTIDE SEQUENCE [LARGE SCALE GENOMIC DNA]</scope>
    <source>
        <strain evidence="2 3">SIP-G1</strain>
    </source>
</reference>
<dbReference type="PATRIC" id="fig|1543721.4.peg.1220"/>
<sequence length="147" mass="16360">MKESGKGSVFTNIVLEVFRLGGLLVSEGDQMGFEYGVTSARWKVLGALSLAGEPQTASQIARSMGLTRQAVQRLVDAMYEDQLLIFHENPDHKRAKLISLSELGEEVYLKLDEKQTEWATKCSIGITKVELETTLSVLKRISDTLNR</sequence>
<dbReference type="OrthoDB" id="5511415at2"/>
<accession>A0A0F7JX85</accession>
<dbReference type="InterPro" id="IPR039422">
    <property type="entry name" value="MarR/SlyA-like"/>
</dbReference>
<organism evidence="2 3">
    <name type="scientific">Sedimenticola thiotaurini</name>
    <dbReference type="NCBI Taxonomy" id="1543721"/>
    <lineage>
        <taxon>Bacteria</taxon>
        <taxon>Pseudomonadati</taxon>
        <taxon>Pseudomonadota</taxon>
        <taxon>Gammaproteobacteria</taxon>
        <taxon>Chromatiales</taxon>
        <taxon>Sedimenticolaceae</taxon>
        <taxon>Sedimenticola</taxon>
    </lineage>
</organism>
<dbReference type="PANTHER" id="PTHR33164:SF43">
    <property type="entry name" value="HTH-TYPE TRANSCRIPTIONAL REPRESSOR YETL"/>
    <property type="match status" value="1"/>
</dbReference>